<name>A0AAJ4P4P0_ACILW</name>
<dbReference type="RefSeq" id="WP_129716885.1">
    <property type="nucleotide sequence ID" value="NZ_CP078045.1"/>
</dbReference>
<evidence type="ECO:0000256" key="1">
    <source>
        <dbReference type="SAM" id="Phobius"/>
    </source>
</evidence>
<keyword evidence="1" id="KW-0812">Transmembrane</keyword>
<reference evidence="2" key="1">
    <citation type="submission" date="2018-10" db="EMBL/GenBank/DDBJ databases">
        <authorList>
            <person name="D'Souza A.W."/>
            <person name="Potter R.F."/>
            <person name="Wallace M."/>
            <person name="Shupe A."/>
            <person name="Patel S."/>
            <person name="Sun S."/>
            <person name="Gul D."/>
            <person name="Kwon J.H."/>
            <person name="Andleeb S."/>
            <person name="Burnham C.-A.D."/>
            <person name="Dantas G."/>
        </authorList>
    </citation>
    <scope>NUCLEOTIDE SEQUENCE</scope>
    <source>
        <strain evidence="2">AL_065</strain>
    </source>
</reference>
<evidence type="ECO:0000313" key="3">
    <source>
        <dbReference type="Proteomes" id="UP000293391"/>
    </source>
</evidence>
<gene>
    <name evidence="2" type="ORF">EVX74_000295</name>
</gene>
<dbReference type="AlphaFoldDB" id="A0AAJ4P4P0"/>
<dbReference type="Proteomes" id="UP000293391">
    <property type="component" value="Chromosome"/>
</dbReference>
<dbReference type="EMBL" id="CP078045">
    <property type="protein sequence ID" value="QXR07534.1"/>
    <property type="molecule type" value="Genomic_DNA"/>
</dbReference>
<keyword evidence="1" id="KW-1133">Transmembrane helix</keyword>
<feature type="transmembrane region" description="Helical" evidence="1">
    <location>
        <begin position="21"/>
        <end position="38"/>
    </location>
</feature>
<proteinExistence type="predicted"/>
<evidence type="ECO:0000313" key="2">
    <source>
        <dbReference type="EMBL" id="QXR07534.1"/>
    </source>
</evidence>
<accession>A0AAJ4P4P0</accession>
<keyword evidence="1" id="KW-0472">Membrane</keyword>
<reference evidence="2" key="2">
    <citation type="journal article" date="2019" name="Nat. Commun.">
        <title>Spatiotemporal dynamics of multidrug resistant bacteria on intensive care unit surfaces.</title>
        <authorList>
            <person name="D'Souza A.W."/>
            <person name="Potter R.F."/>
            <person name="Wallace M."/>
            <person name="Shupe A."/>
            <person name="Patel S."/>
            <person name="Sun X."/>
            <person name="Gul D."/>
            <person name="Kwon J.H."/>
            <person name="Andleeb S."/>
            <person name="Burnham C.D."/>
            <person name="Dantas G."/>
        </authorList>
    </citation>
    <scope>NUCLEOTIDE SEQUENCE</scope>
    <source>
        <strain evidence="2">AL_065</strain>
    </source>
</reference>
<protein>
    <submittedName>
        <fullName evidence="2">Uncharacterized protein</fullName>
    </submittedName>
</protein>
<reference evidence="2" key="3">
    <citation type="submission" date="2021-06" db="EMBL/GenBank/DDBJ databases">
        <authorList>
            <person name="Diorio-Toth L."/>
        </authorList>
    </citation>
    <scope>NUCLEOTIDE SEQUENCE</scope>
    <source>
        <strain evidence="2">AL_065</strain>
    </source>
</reference>
<sequence>MKFFERNSTRTKGILSKENRVLFFGINLFFLQVILGVIREKRIIEFLWGLYCFIRYKPSPLIDYKVNLNLVEYSKFKLLKLNNNIIVSRSWHYGADFKIFLEYGQPGSRFIYVNSKSTTIYSPYQKNNGVYHIHNIINLENDRYLVSTGDSCKYLDEYIINSEKCIMIKRHLNFIGGFTASIKIKNNILLGTDFSYRPNYLYNFNTKDKYFLPKEAWLEYIIEINNLKDDLICIITKKLNTSLGHKIVFCTLTKNYLNAMQVSIEDDFIYETI</sequence>
<organism evidence="2 3">
    <name type="scientific">Acinetobacter lwoffii</name>
    <dbReference type="NCBI Taxonomy" id="28090"/>
    <lineage>
        <taxon>Bacteria</taxon>
        <taxon>Pseudomonadati</taxon>
        <taxon>Pseudomonadota</taxon>
        <taxon>Gammaproteobacteria</taxon>
        <taxon>Moraxellales</taxon>
        <taxon>Moraxellaceae</taxon>
        <taxon>Acinetobacter</taxon>
    </lineage>
</organism>